<evidence type="ECO:0000259" key="2">
    <source>
        <dbReference type="Pfam" id="PF05193"/>
    </source>
</evidence>
<evidence type="ECO:0000313" key="4">
    <source>
        <dbReference type="Proteomes" id="UP000006790"/>
    </source>
</evidence>
<dbReference type="FunCoup" id="G8JQR8">
    <property type="interactions" value="173"/>
</dbReference>
<dbReference type="Gene3D" id="3.30.830.10">
    <property type="entry name" value="Metalloenzyme, LuxS/M16 peptidase-like"/>
    <property type="match status" value="4"/>
</dbReference>
<dbReference type="KEGG" id="erc:Ecym_3585"/>
<dbReference type="Pfam" id="PF05193">
    <property type="entry name" value="Peptidase_M16_C"/>
    <property type="match status" value="1"/>
</dbReference>
<evidence type="ECO:0000313" key="3">
    <source>
        <dbReference type="EMBL" id="AET39052.1"/>
    </source>
</evidence>
<dbReference type="RefSeq" id="XP_003645869.1">
    <property type="nucleotide sequence ID" value="XM_003645821.1"/>
</dbReference>
<gene>
    <name evidence="3" type="ordered locus">Ecym_3585</name>
</gene>
<sequence>MVFKKLVSFQLDYAPEYRLTKFVSSRTRLQVVHIHSKSSPLVEGYFALGTDCVNDSGAPHTLEHLIFMGSKKYPWKGLLDISGGITMSNTNAWTATDQTVYSLTSAGWVGFKKLLLVYLDHIVNPRLTDEACTTEVYYIDPKDLVDKGVVYSEMEGIESAAYSITNLEVQRLMFPEGNAYRSETGGLTKNLRKLSNEEIRKFHAEKYSPDNLCLIICGNVPEDELLDVIQEFDAELPEFNKPKRKRPFLDSPSSQIPRKLSQTIESTVEFPELDESQGEVVISWIGFPYTDHLNDLAASLLFDYLTDSSLSPFNKYLVEIENPLASRVRYHTSDYMRTIINLNVEGVPTEKLNDAKNKILEILETHKIDLTRIRQVIENEKWDYVYGREVGGFQLLAESCITDFLYGDEEGKILKESLSNLNDFETLLTWSVQQWQSFMTRLLNENKPVIVLGKPSSEMYYRLEKEQADLINERKATFSPEKIRELQKQLDDAQVANNRPIPRELLDRFAIEKPQESVDFLETRSISTIEHEDNDLKDELTNRILNTRPKDFPLFMHFESFTSQFIELNFLVNSRVVKDTSLLPYYYIFCELFNMPMKAEDDKIISFEDVVKNLKDETISYNISLELLGQFTDLIYFGIRCKSVNYGDAVKWIKHCLFDMVFDETRVRVLLEKFLNSIFESKRDGYSMQASLINRHLFTERSMKKSTDVLYVEGILRKVLDDIDSGEFDSVVLPRLETFRDQLRSYFHKFHILILGDIGKLDDVYKPWEQLVNKLPMDKSQVVIPPTPRSLETVSELGSCPMEVAYVITTPGSASSYMTCVTSIPINLDYQHPDFAAVALASEYLGCVEGPFWKGIRGSGFAYGAYISKQYEHNCIGFSIYRGTDIIKCYQTAKHIVEGFADGTTRFDPQLINAAISSLVLMLASEGNSYFNAAVVKYIDNFCKRRGPNFNTKFLTKLATVTVDDLRRVMEKYFVNMFNSEGGAVFMSCHPSKLEPIQEYLESQGYQVNVEELADDPDDEFSDCEIVEDLDT</sequence>
<dbReference type="InterPro" id="IPR011249">
    <property type="entry name" value="Metalloenz_LuxS/M16"/>
</dbReference>
<dbReference type="PANTHER" id="PTHR43016:SF16">
    <property type="entry name" value="METALLOPROTEASE, PUTATIVE (AFU_ORTHOLOGUE AFUA_4G07610)-RELATED"/>
    <property type="match status" value="1"/>
</dbReference>
<dbReference type="GeneID" id="11469169"/>
<dbReference type="AlphaFoldDB" id="G8JQR8"/>
<protein>
    <recommendedName>
        <fullName evidence="5">Mitochondrial presequence protease</fullName>
    </recommendedName>
</protein>
<dbReference type="OMA" id="CVEGPFW"/>
<dbReference type="GO" id="GO:0046872">
    <property type="term" value="F:metal ion binding"/>
    <property type="evidence" value="ECO:0007669"/>
    <property type="project" value="InterPro"/>
</dbReference>
<organism evidence="3 4">
    <name type="scientific">Eremothecium cymbalariae (strain CBS 270.75 / DBVPG 7215 / KCTC 17166 / NRRL Y-17582)</name>
    <name type="common">Yeast</name>
    <dbReference type="NCBI Taxonomy" id="931890"/>
    <lineage>
        <taxon>Eukaryota</taxon>
        <taxon>Fungi</taxon>
        <taxon>Dikarya</taxon>
        <taxon>Ascomycota</taxon>
        <taxon>Saccharomycotina</taxon>
        <taxon>Saccharomycetes</taxon>
        <taxon>Saccharomycetales</taxon>
        <taxon>Saccharomycetaceae</taxon>
        <taxon>Eremothecium</taxon>
    </lineage>
</organism>
<evidence type="ECO:0000259" key="1">
    <source>
        <dbReference type="Pfam" id="PF00675"/>
    </source>
</evidence>
<dbReference type="HOGENOM" id="CLU_006065_0_0_1"/>
<dbReference type="SUPFAM" id="SSF63411">
    <property type="entry name" value="LuxS/MPP-like metallohydrolase"/>
    <property type="match status" value="4"/>
</dbReference>
<dbReference type="PANTHER" id="PTHR43016">
    <property type="entry name" value="PRESEQUENCE PROTEASE"/>
    <property type="match status" value="1"/>
</dbReference>
<dbReference type="InterPro" id="IPR007863">
    <property type="entry name" value="Peptidase_M16_C"/>
</dbReference>
<dbReference type="STRING" id="931890.G8JQR8"/>
<name>G8JQR8_ERECY</name>
<accession>G8JQR8</accession>
<dbReference type="InParanoid" id="G8JQR8"/>
<dbReference type="OrthoDB" id="4953at2759"/>
<reference evidence="4" key="1">
    <citation type="journal article" date="2012" name="G3 (Bethesda)">
        <title>Pichia sorbitophila, an interspecies yeast hybrid reveals early steps of genome resolution following polyploidization.</title>
        <authorList>
            <person name="Leh Louis V."/>
            <person name="Despons L."/>
            <person name="Friedrich A."/>
            <person name="Martin T."/>
            <person name="Durrens P."/>
            <person name="Casaregola S."/>
            <person name="Neuveglise C."/>
            <person name="Fairhead C."/>
            <person name="Marck C."/>
            <person name="Cruz J.A."/>
            <person name="Straub M.L."/>
            <person name="Kugler V."/>
            <person name="Sacerdot C."/>
            <person name="Uzunov Z."/>
            <person name="Thierry A."/>
            <person name="Weiss S."/>
            <person name="Bleykasten C."/>
            <person name="De Montigny J."/>
            <person name="Jacques N."/>
            <person name="Jung P."/>
            <person name="Lemaire M."/>
            <person name="Mallet S."/>
            <person name="Morel G."/>
            <person name="Richard G.F."/>
            <person name="Sarkar A."/>
            <person name="Savel G."/>
            <person name="Schacherer J."/>
            <person name="Seret M.L."/>
            <person name="Talla E."/>
            <person name="Samson G."/>
            <person name="Jubin C."/>
            <person name="Poulain J."/>
            <person name="Vacherie B."/>
            <person name="Barbe V."/>
            <person name="Pelletier E."/>
            <person name="Sherman D.J."/>
            <person name="Westhof E."/>
            <person name="Weissenbach J."/>
            <person name="Baret P.V."/>
            <person name="Wincker P."/>
            <person name="Gaillardin C."/>
            <person name="Dujon B."/>
            <person name="Souciet J.L."/>
        </authorList>
    </citation>
    <scope>NUCLEOTIDE SEQUENCE [LARGE SCALE GENOMIC DNA]</scope>
    <source>
        <strain evidence="4">CBS 270.75 / DBVPG 7215 / KCTC 17166 / NRRL Y-17582</strain>
    </source>
</reference>
<proteinExistence type="predicted"/>
<feature type="domain" description="Peptidase M16 C-terminal" evidence="2">
    <location>
        <begin position="193"/>
        <end position="369"/>
    </location>
</feature>
<evidence type="ECO:0008006" key="5">
    <source>
        <dbReference type="Google" id="ProtNLM"/>
    </source>
</evidence>
<dbReference type="Proteomes" id="UP000006790">
    <property type="component" value="Chromosome 3"/>
</dbReference>
<dbReference type="FunFam" id="3.30.830.10:FF:000031">
    <property type="entry name" value="Putative zinc metalloprotease"/>
    <property type="match status" value="1"/>
</dbReference>
<dbReference type="InterPro" id="IPR011765">
    <property type="entry name" value="Pept_M16_N"/>
</dbReference>
<keyword evidence="4" id="KW-1185">Reference proteome</keyword>
<dbReference type="FunFam" id="3.30.830.10:FF:000015">
    <property type="entry name" value="Putative zinc metalloprotease"/>
    <property type="match status" value="1"/>
</dbReference>
<dbReference type="MEROPS" id="M16.A04"/>
<feature type="domain" description="Peptidase M16 N-terminal" evidence="1">
    <location>
        <begin position="54"/>
        <end position="136"/>
    </location>
</feature>
<dbReference type="Pfam" id="PF00675">
    <property type="entry name" value="Peptidase_M16"/>
    <property type="match status" value="1"/>
</dbReference>
<dbReference type="eggNOG" id="KOG0961">
    <property type="taxonomic scope" value="Eukaryota"/>
</dbReference>
<dbReference type="EMBL" id="CP002499">
    <property type="protein sequence ID" value="AET39052.1"/>
    <property type="molecule type" value="Genomic_DNA"/>
</dbReference>